<accession>A0ABS8P872</accession>
<evidence type="ECO:0000313" key="2">
    <source>
        <dbReference type="Proteomes" id="UP001199469"/>
    </source>
</evidence>
<dbReference type="EMBL" id="JAJNDB010000002">
    <property type="protein sequence ID" value="MCD2194477.1"/>
    <property type="molecule type" value="Genomic_DNA"/>
</dbReference>
<dbReference type="InterPro" id="IPR024520">
    <property type="entry name" value="DUF3558"/>
</dbReference>
<dbReference type="PROSITE" id="PS51257">
    <property type="entry name" value="PROKAR_LIPOPROTEIN"/>
    <property type="match status" value="1"/>
</dbReference>
<keyword evidence="2" id="KW-1185">Reference proteome</keyword>
<name>A0ABS8P872_9PSEU</name>
<comment type="caution">
    <text evidence="1">The sequence shown here is derived from an EMBL/GenBank/DDBJ whole genome shotgun (WGS) entry which is preliminary data.</text>
</comment>
<protein>
    <submittedName>
        <fullName evidence="1">DUF3558 domain-containing protein</fullName>
    </submittedName>
</protein>
<proteinExistence type="predicted"/>
<dbReference type="Proteomes" id="UP001199469">
    <property type="component" value="Unassembled WGS sequence"/>
</dbReference>
<evidence type="ECO:0000313" key="1">
    <source>
        <dbReference type="EMBL" id="MCD2194477.1"/>
    </source>
</evidence>
<reference evidence="1 2" key="1">
    <citation type="submission" date="2021-11" db="EMBL/GenBank/DDBJ databases">
        <title>Draft genome sequence of Actinomycetospora sp. SF1 isolated from the rhizosphere soil.</title>
        <authorList>
            <person name="Duangmal K."/>
            <person name="Chantavorakit T."/>
        </authorList>
    </citation>
    <scope>NUCLEOTIDE SEQUENCE [LARGE SCALE GENOMIC DNA]</scope>
    <source>
        <strain evidence="1 2">TBRC 5722</strain>
    </source>
</reference>
<dbReference type="RefSeq" id="WP_230734480.1">
    <property type="nucleotide sequence ID" value="NZ_JAJNDB010000002.1"/>
</dbReference>
<dbReference type="Pfam" id="PF12079">
    <property type="entry name" value="DUF3558"/>
    <property type="match status" value="1"/>
</dbReference>
<gene>
    <name evidence="1" type="ORF">LQ327_13970</name>
</gene>
<sequence>MPRGPSSLLLAVLVLILIAACGGVSPAPQPNPAPLSTSPRLEAPSVVAPRDGSMYVGRPCAALTSSELTRLGMRPQGRQRTNNGVQECDWSSGELENLAIYVDPGRDLLADTYRTWRGVLVPITVEGMPAALQKIGRGEFNTCTVTTGLGPKQAIETTWIGKGDPRPGNDACEFAEQATALVIRKLPPQR</sequence>
<organism evidence="1 2">
    <name type="scientific">Actinomycetospora endophytica</name>
    <dbReference type="NCBI Taxonomy" id="2291215"/>
    <lineage>
        <taxon>Bacteria</taxon>
        <taxon>Bacillati</taxon>
        <taxon>Actinomycetota</taxon>
        <taxon>Actinomycetes</taxon>
        <taxon>Pseudonocardiales</taxon>
        <taxon>Pseudonocardiaceae</taxon>
        <taxon>Actinomycetospora</taxon>
    </lineage>
</organism>